<keyword evidence="3" id="KW-1185">Reference proteome</keyword>
<feature type="transmembrane region" description="Helical" evidence="1">
    <location>
        <begin position="204"/>
        <end position="223"/>
    </location>
</feature>
<protein>
    <recommendedName>
        <fullName evidence="4">Transmembrane protein</fullName>
    </recommendedName>
</protein>
<comment type="caution">
    <text evidence="2">The sequence shown here is derived from an EMBL/GenBank/DDBJ whole genome shotgun (WGS) entry which is preliminary data.</text>
</comment>
<feature type="transmembrane region" description="Helical" evidence="1">
    <location>
        <begin position="94"/>
        <end position="118"/>
    </location>
</feature>
<gene>
    <name evidence="2" type="ORF">ISN44_As02g007470</name>
</gene>
<dbReference type="PANTHER" id="PTHR46225:SF13">
    <property type="entry name" value="E3 UBIQUITIN-PROTEIN LIGASE-RELATED"/>
    <property type="match status" value="1"/>
</dbReference>
<evidence type="ECO:0000313" key="3">
    <source>
        <dbReference type="Proteomes" id="UP000694251"/>
    </source>
</evidence>
<evidence type="ECO:0008006" key="4">
    <source>
        <dbReference type="Google" id="ProtNLM"/>
    </source>
</evidence>
<dbReference type="OrthoDB" id="1613352at2759"/>
<proteinExistence type="predicted"/>
<dbReference type="Proteomes" id="UP000694251">
    <property type="component" value="Chromosome 2"/>
</dbReference>
<sequence length="304" mass="34719">MEDPLLNKTEHNVDVTIIGDTSSNDEHIVNITTDDRSLSTHEQTPHEAEGVELCVPCTEENVMNLIDFVFTLVQIVAAIVVVTRAEEKHPEAALFIWIIGYTCASIASLLFLCCQLWYYSVSLDTRSPIIFFKKMLEYFFVGWLCVAFLAFSFIRYVVHNLTCTAFCVAILCLTWFDAVQEGISPNIMLAVGILACRTVTDLDIWDFWTIWIRILINTIYLQIRFYRISGSRVYAQKNGSMITTSSSVSTTTTYLRPSHILSPKSSCRQDLLPLPVMTSKLLRPLDEPPLFLERERRRVVKLGW</sequence>
<feature type="transmembrane region" description="Helical" evidence="1">
    <location>
        <begin position="138"/>
        <end position="158"/>
    </location>
</feature>
<keyword evidence="1" id="KW-0472">Membrane</keyword>
<feature type="transmembrane region" description="Helical" evidence="1">
    <location>
        <begin position="165"/>
        <end position="184"/>
    </location>
</feature>
<dbReference type="PANTHER" id="PTHR46225">
    <property type="entry name" value="C3H4 TYPE ZINC FINGER PROTEIN"/>
    <property type="match status" value="1"/>
</dbReference>
<feature type="transmembrane region" description="Helical" evidence="1">
    <location>
        <begin position="62"/>
        <end position="82"/>
    </location>
</feature>
<name>A0A8T2FZT4_ARASU</name>
<reference evidence="2 3" key="1">
    <citation type="submission" date="2020-12" db="EMBL/GenBank/DDBJ databases">
        <title>Concerted genomic and epigenomic changes stabilize Arabidopsis allopolyploids.</title>
        <authorList>
            <person name="Chen Z."/>
        </authorList>
    </citation>
    <scope>NUCLEOTIDE SEQUENCE [LARGE SCALE GENOMIC DNA]</scope>
    <source>
        <strain evidence="2">As9502</strain>
        <tissue evidence="2">Leaf</tissue>
    </source>
</reference>
<keyword evidence="1" id="KW-0812">Transmembrane</keyword>
<evidence type="ECO:0000256" key="1">
    <source>
        <dbReference type="SAM" id="Phobius"/>
    </source>
</evidence>
<accession>A0A8T2FZT4</accession>
<organism evidence="2 3">
    <name type="scientific">Arabidopsis suecica</name>
    <name type="common">Swedish thale-cress</name>
    <name type="synonym">Cardaminopsis suecica</name>
    <dbReference type="NCBI Taxonomy" id="45249"/>
    <lineage>
        <taxon>Eukaryota</taxon>
        <taxon>Viridiplantae</taxon>
        <taxon>Streptophyta</taxon>
        <taxon>Embryophyta</taxon>
        <taxon>Tracheophyta</taxon>
        <taxon>Spermatophyta</taxon>
        <taxon>Magnoliopsida</taxon>
        <taxon>eudicotyledons</taxon>
        <taxon>Gunneridae</taxon>
        <taxon>Pentapetalae</taxon>
        <taxon>rosids</taxon>
        <taxon>malvids</taxon>
        <taxon>Brassicales</taxon>
        <taxon>Brassicaceae</taxon>
        <taxon>Camelineae</taxon>
        <taxon>Arabidopsis</taxon>
    </lineage>
</organism>
<evidence type="ECO:0000313" key="2">
    <source>
        <dbReference type="EMBL" id="KAG7640756.1"/>
    </source>
</evidence>
<keyword evidence="1" id="KW-1133">Transmembrane helix</keyword>
<dbReference type="AlphaFoldDB" id="A0A8T2FZT4"/>
<dbReference type="EMBL" id="JAEFBJ010000002">
    <property type="protein sequence ID" value="KAG7640756.1"/>
    <property type="molecule type" value="Genomic_DNA"/>
</dbReference>